<reference evidence="1 2" key="1">
    <citation type="submission" date="2020-12" db="EMBL/GenBank/DDBJ databases">
        <title>Complete genome sequence of Erwinia phage pEa_SNUABM_5.</title>
        <authorList>
            <person name="Kim S.G."/>
            <person name="Lee S.B."/>
            <person name="Kwon J."/>
            <person name="Park S.C."/>
        </authorList>
    </citation>
    <scope>NUCLEOTIDE SEQUENCE [LARGE SCALE GENOMIC DNA]</scope>
</reference>
<name>A0A7T8EPF0_9CAUD</name>
<keyword evidence="2" id="KW-1185">Reference proteome</keyword>
<evidence type="ECO:0000313" key="1">
    <source>
        <dbReference type="EMBL" id="QQO90246.1"/>
    </source>
</evidence>
<gene>
    <name evidence="1" type="ORF">pEaSNUABM5_00104</name>
</gene>
<dbReference type="EMBL" id="MW366843">
    <property type="protein sequence ID" value="QQO90246.1"/>
    <property type="molecule type" value="Genomic_DNA"/>
</dbReference>
<protein>
    <submittedName>
        <fullName evidence="1">Putative long tail fiber protein</fullName>
    </submittedName>
</protein>
<accession>A0A7T8EPF0</accession>
<dbReference type="Proteomes" id="UP000596123">
    <property type="component" value="Segment"/>
</dbReference>
<proteinExistence type="predicted"/>
<sequence>MTIRTSTLYARGLTPLFTGGPGGGSEAEANAMPIDGRGFTSFNIEGSALGYVCGFGSVFMNGQFTRQGSIAVVSGQGWVGDYQNKTYNNIGCLRQLMTQIRYNANTAEGTSWLVMSDYASIDDQTNYNNWGQFVAHLKRSQMDILPHMYSEVVGGAYGYDGQSHYFHQFSGIILLLSAPGQTMDSNFCAALRDAIKAGVSVIVLQKGPFEGNSNFNAIYGGLGIVSNGAAYVVATENGLQRSKQTYSDHIGWTNVPSLHIQETTRISAAYQFSVGTVGGPGSINGQSGPWLQFFQQAVDMTDDTRVNSPVFYRDRCCVNIGDGYAVSFDITTNPYKPDSWQSGLAKGTHRIDWASSIGVGLQNRSYIFCRVVGYGVPGADLSLGQTYPGYTSINNQVYTEARGLTVYQIRKSDHALINRQRFDLHGQGQGSADGQAAAAACANFLNSISADYFVLVTMFDEAAYNRTAGGLPAAMYRIGASRRIFEGSKFYYRAAYNCFGSPGVGEGNAYNEMLKGTKESDPEAHFDVGYHFDRNNNPYITGTNAITPVNMSIAGLFENTKSAHMNYYKEIDSVDAQKSYGVDHEARITDLRFKKLPLTDNTHFVVSVENPCIPVPLVESHDWVRVYSGAGASQVNYPFANLTEYLVTTTDDSGPNELCTSHLMMNWAMFDGVGNNIAYNEAGPDHLLACGGDRNNPSSLFFSAGEARVWQIYQRSYNLIDGTPGRDTNDWQIHWKWNGPGTQGHNIQIDAGYEYIVFAYDRYGTLELAERHFIVPEASQLPKWSSNLYNTDFSNSTLFEVSRSLAANARCTKTSNNGAENGIMMIIRRPLYMSIGPSDRTGWQLIYNDQGTALPKGSNYGITLENDYQYMVLCSTGNGGFSTHHFNGWHKTFETAGWDSDASIEAESCGRCQWSHDRTKLLTAEKSLSTNAKEYLGSQSAPVGVYQVYRRPIMCFEPSEIS</sequence>
<evidence type="ECO:0000313" key="2">
    <source>
        <dbReference type="Proteomes" id="UP000596123"/>
    </source>
</evidence>
<organism evidence="1 2">
    <name type="scientific">Erwinia phage pEa_SNUABM_5</name>
    <dbReference type="NCBI Taxonomy" id="2797313"/>
    <lineage>
        <taxon>Viruses</taxon>
        <taxon>Duplodnaviria</taxon>
        <taxon>Heunggongvirae</taxon>
        <taxon>Uroviricota</taxon>
        <taxon>Caudoviricetes</taxon>
        <taxon>Rivsvirus</taxon>
        <taxon>Rivsvirus SNUABM5</taxon>
    </lineage>
</organism>